<dbReference type="Proteomes" id="UP000034085">
    <property type="component" value="Chromosome"/>
</dbReference>
<reference evidence="3 4" key="1">
    <citation type="journal article" date="2013" name="Appl. Microbiol. Biotechnol.">
        <title>Glycerol assimilation and production of 1,3-propanediol by Citrobacter amalonaticus Y19.</title>
        <authorList>
            <person name="Ainala S.K."/>
            <person name="Ashok S."/>
            <person name="Ko Y."/>
            <person name="Park S."/>
        </authorList>
    </citation>
    <scope>NUCLEOTIDE SEQUENCE [LARGE SCALE GENOMIC DNA]</scope>
    <source>
        <strain evidence="3 4">Y19</strain>
    </source>
</reference>
<dbReference type="GO" id="GO:0007155">
    <property type="term" value="P:cell adhesion"/>
    <property type="evidence" value="ECO:0007669"/>
    <property type="project" value="InterPro"/>
</dbReference>
<dbReference type="AlphaFoldDB" id="A0A0F6U073"/>
<organism evidence="3 4">
    <name type="scientific">Citrobacter amalonaticus Y19</name>
    <dbReference type="NCBI Taxonomy" id="1261127"/>
    <lineage>
        <taxon>Bacteria</taxon>
        <taxon>Pseudomonadati</taxon>
        <taxon>Pseudomonadota</taxon>
        <taxon>Gammaproteobacteria</taxon>
        <taxon>Enterobacterales</taxon>
        <taxon>Enterobacteriaceae</taxon>
        <taxon>Citrobacter</taxon>
    </lineage>
</organism>
<dbReference type="HOGENOM" id="CLU_124873_0_0_6"/>
<dbReference type="Gene3D" id="2.60.40.1090">
    <property type="entry name" value="Fimbrial-type adhesion domain"/>
    <property type="match status" value="1"/>
</dbReference>
<gene>
    <name evidence="3" type="ORF">F384_24665</name>
</gene>
<evidence type="ECO:0000313" key="3">
    <source>
        <dbReference type="EMBL" id="AKE62037.1"/>
    </source>
</evidence>
<name>A0A0F6U073_CITAM</name>
<dbReference type="GO" id="GO:0009289">
    <property type="term" value="C:pilus"/>
    <property type="evidence" value="ECO:0007669"/>
    <property type="project" value="InterPro"/>
</dbReference>
<sequence length="178" mass="18137">MRNTLLLGFTMSMMFGAATVHAEANSNDVSANLAVTGTVSSQASACTVHLSRDSIELYSKISHLPAQSASEIVTNFVHLSVTGGEDCNMAGRIAYKFLGTADNADGTSLENSDTRDGAAKGVGIALYQSGGSMVPINSGMILANTDGGNLGVGLVQLTGQAPVAGTVAGSLTIQIERL</sequence>
<feature type="chain" id="PRO_5002510618" description="Fimbrial-type adhesion domain-containing protein" evidence="1">
    <location>
        <begin position="23"/>
        <end position="178"/>
    </location>
</feature>
<dbReference type="InterPro" id="IPR036937">
    <property type="entry name" value="Adhesion_dom_fimbrial_sf"/>
</dbReference>
<feature type="domain" description="Fimbrial-type adhesion" evidence="2">
    <location>
        <begin position="35"/>
        <end position="175"/>
    </location>
</feature>
<dbReference type="RefSeq" id="WP_046498607.1">
    <property type="nucleotide sequence ID" value="NZ_CP011132.1"/>
</dbReference>
<dbReference type="EMBL" id="CP011132">
    <property type="protein sequence ID" value="AKE62037.1"/>
    <property type="molecule type" value="Genomic_DNA"/>
</dbReference>
<dbReference type="SUPFAM" id="SSF49401">
    <property type="entry name" value="Bacterial adhesins"/>
    <property type="match status" value="1"/>
</dbReference>
<evidence type="ECO:0000313" key="4">
    <source>
        <dbReference type="Proteomes" id="UP000034085"/>
    </source>
</evidence>
<dbReference type="InterPro" id="IPR008966">
    <property type="entry name" value="Adhesion_dom_sf"/>
</dbReference>
<keyword evidence="1" id="KW-0732">Signal</keyword>
<feature type="signal peptide" evidence="1">
    <location>
        <begin position="1"/>
        <end position="22"/>
    </location>
</feature>
<accession>A0A0F6U073</accession>
<dbReference type="Pfam" id="PF00419">
    <property type="entry name" value="Fimbrial"/>
    <property type="match status" value="1"/>
</dbReference>
<evidence type="ECO:0000259" key="2">
    <source>
        <dbReference type="Pfam" id="PF00419"/>
    </source>
</evidence>
<proteinExistence type="predicted"/>
<dbReference type="PATRIC" id="fig|1261127.3.peg.5108"/>
<dbReference type="KEGG" id="cama:F384_24665"/>
<protein>
    <recommendedName>
        <fullName evidence="2">Fimbrial-type adhesion domain-containing protein</fullName>
    </recommendedName>
</protein>
<evidence type="ECO:0000256" key="1">
    <source>
        <dbReference type="SAM" id="SignalP"/>
    </source>
</evidence>
<dbReference type="InterPro" id="IPR000259">
    <property type="entry name" value="Adhesion_dom_fimbrial"/>
</dbReference>